<dbReference type="GeneID" id="4461850"/>
<accession>A0B9F4</accession>
<dbReference type="Proteomes" id="UP000000674">
    <property type="component" value="Chromosome"/>
</dbReference>
<keyword evidence="11 13" id="KW-0051">Antiviral defense</keyword>
<evidence type="ECO:0000256" key="3">
    <source>
        <dbReference type="ARBA" id="ARBA00012768"/>
    </source>
</evidence>
<evidence type="ECO:0000256" key="10">
    <source>
        <dbReference type="ARBA" id="ARBA00023014"/>
    </source>
</evidence>
<comment type="cofactor">
    <cofactor evidence="13">
        <name>Mg(2+)</name>
        <dbReference type="ChEBI" id="CHEBI:18420"/>
    </cofactor>
    <cofactor evidence="13">
        <name>Mn(2+)</name>
        <dbReference type="ChEBI" id="CHEBI:29035"/>
    </cofactor>
    <text evidence="13">Mg(2+) or Mn(2+) required for ssDNA cleavage activity.</text>
</comment>
<gene>
    <name evidence="15" type="ordered locus">Mthe_1558</name>
</gene>
<protein>
    <recommendedName>
        <fullName evidence="4 13">CRISPR-associated exonuclease Cas4</fullName>
        <ecNumber evidence="3 13">3.1.12.1</ecNumber>
    </recommendedName>
</protein>
<dbReference type="GO" id="GO:0004527">
    <property type="term" value="F:exonuclease activity"/>
    <property type="evidence" value="ECO:0007669"/>
    <property type="project" value="UniProtKB-KW"/>
</dbReference>
<evidence type="ECO:0000256" key="5">
    <source>
        <dbReference type="ARBA" id="ARBA00022722"/>
    </source>
</evidence>
<dbReference type="EMBL" id="CP000477">
    <property type="protein sequence ID" value="ABK15328.1"/>
    <property type="molecule type" value="Genomic_DNA"/>
</dbReference>
<evidence type="ECO:0000256" key="11">
    <source>
        <dbReference type="ARBA" id="ARBA00023118"/>
    </source>
</evidence>
<evidence type="ECO:0000256" key="12">
    <source>
        <dbReference type="ARBA" id="ARBA00023211"/>
    </source>
</evidence>
<reference evidence="15 16" key="1">
    <citation type="submission" date="2006-10" db="EMBL/GenBank/DDBJ databases">
        <title>Complete sequence of Methanosaeta thermophila PT.</title>
        <authorList>
            <consortium name="US DOE Joint Genome Institute"/>
            <person name="Copeland A."/>
            <person name="Lucas S."/>
            <person name="Lapidus A."/>
            <person name="Barry K."/>
            <person name="Detter J.C."/>
            <person name="Glavina del Rio T."/>
            <person name="Hammon N."/>
            <person name="Israni S."/>
            <person name="Pitluck S."/>
            <person name="Chain P."/>
            <person name="Malfatti S."/>
            <person name="Shin M."/>
            <person name="Vergez L."/>
            <person name="Schmutz J."/>
            <person name="Larimer F."/>
            <person name="Land M."/>
            <person name="Hauser L."/>
            <person name="Kyrpides N."/>
            <person name="Kim E."/>
            <person name="Smith K.S."/>
            <person name="Ingram-Smith C."/>
            <person name="Richardson P."/>
        </authorList>
    </citation>
    <scope>NUCLEOTIDE SEQUENCE [LARGE SCALE GENOMIC DNA]</scope>
    <source>
        <strain evidence="16">DSM 6194 / JCM 14653 / NBRC 101360 / PT</strain>
    </source>
</reference>
<feature type="domain" description="DUF83" evidence="14">
    <location>
        <begin position="11"/>
        <end position="180"/>
    </location>
</feature>
<evidence type="ECO:0000256" key="1">
    <source>
        <dbReference type="ARBA" id="ARBA00001966"/>
    </source>
</evidence>
<dbReference type="RefSeq" id="WP_011696707.1">
    <property type="nucleotide sequence ID" value="NC_008553.1"/>
</dbReference>
<dbReference type="KEGG" id="mtp:Mthe_1558"/>
<evidence type="ECO:0000313" key="16">
    <source>
        <dbReference type="Proteomes" id="UP000000674"/>
    </source>
</evidence>
<dbReference type="GO" id="GO:0051607">
    <property type="term" value="P:defense response to virus"/>
    <property type="evidence" value="ECO:0007669"/>
    <property type="project" value="UniProtKB-KW"/>
</dbReference>
<dbReference type="InterPro" id="IPR022765">
    <property type="entry name" value="Dna2/Cas4_DUF83"/>
</dbReference>
<comment type="function">
    <text evidence="13">CRISPR (clustered regularly interspaced short palindromic repeat) is an adaptive immune system that provides protection against mobile genetic elements (viruses, transposable elements and conjugative plasmids). CRISPR clusters contain sequences complementary to antecedent mobile elements and target invading nucleic acids. CRISPR clusters are transcribed and processed into CRISPR RNA (crRNA).</text>
</comment>
<evidence type="ECO:0000256" key="8">
    <source>
        <dbReference type="ARBA" id="ARBA00022839"/>
    </source>
</evidence>
<dbReference type="InterPro" id="IPR013343">
    <property type="entry name" value="CRISPR-assoc_prot_Cas4"/>
</dbReference>
<keyword evidence="16" id="KW-1185">Reference proteome</keyword>
<dbReference type="GO" id="GO:0046872">
    <property type="term" value="F:metal ion binding"/>
    <property type="evidence" value="ECO:0007669"/>
    <property type="project" value="UniProtKB-KW"/>
</dbReference>
<name>A0B9F4_METTP</name>
<dbReference type="InterPro" id="IPR051827">
    <property type="entry name" value="Cas4_exonuclease"/>
</dbReference>
<dbReference type="PANTHER" id="PTHR36531">
    <property type="entry name" value="CRISPR-ASSOCIATED EXONUCLEASE CAS4"/>
    <property type="match status" value="1"/>
</dbReference>
<evidence type="ECO:0000256" key="9">
    <source>
        <dbReference type="ARBA" id="ARBA00023004"/>
    </source>
</evidence>
<evidence type="ECO:0000256" key="13">
    <source>
        <dbReference type="RuleBase" id="RU365022"/>
    </source>
</evidence>
<evidence type="ECO:0000256" key="2">
    <source>
        <dbReference type="ARBA" id="ARBA00009189"/>
    </source>
</evidence>
<keyword evidence="10 13" id="KW-0411">Iron-sulfur</keyword>
<dbReference type="GO" id="GO:0051536">
    <property type="term" value="F:iron-sulfur cluster binding"/>
    <property type="evidence" value="ECO:0007669"/>
    <property type="project" value="UniProtKB-KW"/>
</dbReference>
<sequence>MQEDELVNVGDINQYLYCPRRYYYINYFDTIEMNYYLKDGQIKHEMQSRRGGWIKELYLRSERLGMHGKIDVIEVKNVLSRGEVLTPIERKRGTSYHENDVIQLAAYCMLLEEFLDRPVRLGYIYLFGNNERYAIKITDDHRSRVIQVVNAIRSMSIDRIPGFVENRNKCEKCSTSQYCMPEETEILEGV</sequence>
<dbReference type="OrthoDB" id="26676at2157"/>
<dbReference type="Gene3D" id="3.90.320.10">
    <property type="match status" value="1"/>
</dbReference>
<proteinExistence type="inferred from homology"/>
<dbReference type="Pfam" id="PF01930">
    <property type="entry name" value="Cas_Cas4"/>
    <property type="match status" value="1"/>
</dbReference>
<dbReference type="STRING" id="349307.Mthe_1558"/>
<keyword evidence="5 13" id="KW-0540">Nuclease</keyword>
<organism evidence="15 16">
    <name type="scientific">Methanothrix thermoacetophila (strain DSM 6194 / JCM 14653 / NBRC 101360 / PT)</name>
    <name type="common">Methanosaeta thermophila</name>
    <dbReference type="NCBI Taxonomy" id="349307"/>
    <lineage>
        <taxon>Archaea</taxon>
        <taxon>Methanobacteriati</taxon>
        <taxon>Methanobacteriota</taxon>
        <taxon>Stenosarchaea group</taxon>
        <taxon>Methanomicrobia</taxon>
        <taxon>Methanotrichales</taxon>
        <taxon>Methanotrichaceae</taxon>
        <taxon>Methanothrix</taxon>
    </lineage>
</organism>
<dbReference type="EC" id="3.1.12.1" evidence="3 13"/>
<keyword evidence="6 13" id="KW-0479">Metal-binding</keyword>
<dbReference type="AlphaFoldDB" id="A0B9F4"/>
<evidence type="ECO:0000313" key="15">
    <source>
        <dbReference type="EMBL" id="ABK15328.1"/>
    </source>
</evidence>
<evidence type="ECO:0000256" key="6">
    <source>
        <dbReference type="ARBA" id="ARBA00022723"/>
    </source>
</evidence>
<evidence type="ECO:0000259" key="14">
    <source>
        <dbReference type="Pfam" id="PF01930"/>
    </source>
</evidence>
<dbReference type="HOGENOM" id="CLU_102055_1_0_2"/>
<keyword evidence="9 13" id="KW-0408">Iron</keyword>
<keyword evidence="7 13" id="KW-0378">Hydrolase</keyword>
<dbReference type="InterPro" id="IPR011604">
    <property type="entry name" value="PDDEXK-like_dom_sf"/>
</dbReference>
<comment type="cofactor">
    <cofactor evidence="13">
        <name>iron-sulfur cluster</name>
        <dbReference type="ChEBI" id="CHEBI:30408"/>
    </cofactor>
</comment>
<dbReference type="PANTHER" id="PTHR36531:SF6">
    <property type="entry name" value="DNA REPLICATION ATP-DEPENDENT HELICASE_NUCLEASE DNA2"/>
    <property type="match status" value="1"/>
</dbReference>
<dbReference type="NCBIfam" id="TIGR00372">
    <property type="entry name" value="cas4"/>
    <property type="match status" value="1"/>
</dbReference>
<comment type="similarity">
    <text evidence="2 13">Belongs to the CRISPR-associated exonuclease Cas4 family.</text>
</comment>
<keyword evidence="12 13" id="KW-0464">Manganese</keyword>
<evidence type="ECO:0000256" key="7">
    <source>
        <dbReference type="ARBA" id="ARBA00022801"/>
    </source>
</evidence>
<keyword evidence="8 13" id="KW-0269">Exonuclease</keyword>
<evidence type="ECO:0000256" key="4">
    <source>
        <dbReference type="ARBA" id="ARBA00020049"/>
    </source>
</evidence>
<comment type="cofactor">
    <cofactor evidence="1">
        <name>[4Fe-4S] cluster</name>
        <dbReference type="ChEBI" id="CHEBI:49883"/>
    </cofactor>
</comment>